<proteinExistence type="predicted"/>
<evidence type="ECO:0000256" key="1">
    <source>
        <dbReference type="SAM" id="MobiDB-lite"/>
    </source>
</evidence>
<evidence type="ECO:0000313" key="3">
    <source>
        <dbReference type="Proteomes" id="UP001058974"/>
    </source>
</evidence>
<dbReference type="EMBL" id="JAMSHJ010000007">
    <property type="protein sequence ID" value="KAI5388563.1"/>
    <property type="molecule type" value="Genomic_DNA"/>
</dbReference>
<keyword evidence="3" id="KW-1185">Reference proteome</keyword>
<name>A0A9D4VSE4_PEA</name>
<feature type="compositionally biased region" description="Polar residues" evidence="1">
    <location>
        <begin position="190"/>
        <end position="204"/>
    </location>
</feature>
<dbReference type="Proteomes" id="UP001058974">
    <property type="component" value="Chromosome 7"/>
</dbReference>
<dbReference type="Gramene" id="Psat07G0430300-T1">
    <property type="protein sequence ID" value="KAI5388563.1"/>
    <property type="gene ID" value="KIW84_074303"/>
</dbReference>
<reference evidence="2 3" key="1">
    <citation type="journal article" date="2022" name="Nat. Genet.">
        <title>Improved pea reference genome and pan-genome highlight genomic features and evolutionary characteristics.</title>
        <authorList>
            <person name="Yang T."/>
            <person name="Liu R."/>
            <person name="Luo Y."/>
            <person name="Hu S."/>
            <person name="Wang D."/>
            <person name="Wang C."/>
            <person name="Pandey M.K."/>
            <person name="Ge S."/>
            <person name="Xu Q."/>
            <person name="Li N."/>
            <person name="Li G."/>
            <person name="Huang Y."/>
            <person name="Saxena R.K."/>
            <person name="Ji Y."/>
            <person name="Li M."/>
            <person name="Yan X."/>
            <person name="He Y."/>
            <person name="Liu Y."/>
            <person name="Wang X."/>
            <person name="Xiang C."/>
            <person name="Varshney R.K."/>
            <person name="Ding H."/>
            <person name="Gao S."/>
            <person name="Zong X."/>
        </authorList>
    </citation>
    <scope>NUCLEOTIDE SEQUENCE [LARGE SCALE GENOMIC DNA]</scope>
    <source>
        <strain evidence="2 3">cv. Zhongwan 6</strain>
    </source>
</reference>
<accession>A0A9D4VSE4</accession>
<protein>
    <submittedName>
        <fullName evidence="2">Uncharacterized protein</fullName>
    </submittedName>
</protein>
<evidence type="ECO:0000313" key="2">
    <source>
        <dbReference type="EMBL" id="KAI5388563.1"/>
    </source>
</evidence>
<feature type="region of interest" description="Disordered" evidence="1">
    <location>
        <begin position="183"/>
        <end position="214"/>
    </location>
</feature>
<dbReference type="AlphaFoldDB" id="A0A9D4VSE4"/>
<sequence length="231" mass="25433">MAESDIIGIENDKARNIRDYGVFDPNEMNIGIIRPEITVDQFEFKPMMFQMLQTIVGVLEVTETTTLVAQVSQIHQMMKNMMTSPETTTIELVKVVTDASEVVCVYYGGAHIYEDCSANPVSVNYVGNNKYNNPYNNTYNPGKIASALSSKTLGSLPSTNENPTSTSSSTAIETFKVIKLRSGKNYEGTGDQSQTTARNSNTTPGDLEDKNEEDIIIPAPLVEHEKKGFAK</sequence>
<organism evidence="2 3">
    <name type="scientific">Pisum sativum</name>
    <name type="common">Garden pea</name>
    <name type="synonym">Lathyrus oleraceus</name>
    <dbReference type="NCBI Taxonomy" id="3888"/>
    <lineage>
        <taxon>Eukaryota</taxon>
        <taxon>Viridiplantae</taxon>
        <taxon>Streptophyta</taxon>
        <taxon>Embryophyta</taxon>
        <taxon>Tracheophyta</taxon>
        <taxon>Spermatophyta</taxon>
        <taxon>Magnoliopsida</taxon>
        <taxon>eudicotyledons</taxon>
        <taxon>Gunneridae</taxon>
        <taxon>Pentapetalae</taxon>
        <taxon>rosids</taxon>
        <taxon>fabids</taxon>
        <taxon>Fabales</taxon>
        <taxon>Fabaceae</taxon>
        <taxon>Papilionoideae</taxon>
        <taxon>50 kb inversion clade</taxon>
        <taxon>NPAAA clade</taxon>
        <taxon>Hologalegina</taxon>
        <taxon>IRL clade</taxon>
        <taxon>Fabeae</taxon>
        <taxon>Lathyrus</taxon>
    </lineage>
</organism>
<comment type="caution">
    <text evidence="2">The sequence shown here is derived from an EMBL/GenBank/DDBJ whole genome shotgun (WGS) entry which is preliminary data.</text>
</comment>
<gene>
    <name evidence="2" type="ORF">KIW84_074303</name>
</gene>